<dbReference type="InterPro" id="IPR023584">
    <property type="entry name" value="Ribosome_recyc_fac_dom"/>
</dbReference>
<dbReference type="EMBL" id="MHBW01000030">
    <property type="protein sequence ID" value="OGY08223.1"/>
    <property type="molecule type" value="Genomic_DNA"/>
</dbReference>
<evidence type="ECO:0000256" key="2">
    <source>
        <dbReference type="ARBA" id="ARBA00022917"/>
    </source>
</evidence>
<protein>
    <recommendedName>
        <fullName evidence="4">Ribosome recycling factor domain-containing protein</fullName>
    </recommendedName>
</protein>
<dbReference type="GO" id="GO:0043023">
    <property type="term" value="F:ribosomal large subunit binding"/>
    <property type="evidence" value="ECO:0007669"/>
    <property type="project" value="TreeGrafter"/>
</dbReference>
<name>A0A1G1UYL0_9BACT</name>
<dbReference type="GO" id="GO:0006412">
    <property type="term" value="P:translation"/>
    <property type="evidence" value="ECO:0007669"/>
    <property type="project" value="UniProtKB-KW"/>
</dbReference>
<dbReference type="InterPro" id="IPR036191">
    <property type="entry name" value="RRF_sf"/>
</dbReference>
<keyword evidence="2" id="KW-0648">Protein biosynthesis</keyword>
<proteinExistence type="inferred from homology"/>
<feature type="coiled-coil region" evidence="3">
    <location>
        <begin position="113"/>
        <end position="165"/>
    </location>
</feature>
<dbReference type="Gene3D" id="1.10.132.20">
    <property type="entry name" value="Ribosome-recycling factor"/>
    <property type="match status" value="1"/>
</dbReference>
<comment type="caution">
    <text evidence="5">The sequence shown here is derived from an EMBL/GenBank/DDBJ whole genome shotgun (WGS) entry which is preliminary data.</text>
</comment>
<evidence type="ECO:0000256" key="1">
    <source>
        <dbReference type="ARBA" id="ARBA00005912"/>
    </source>
</evidence>
<gene>
    <name evidence="5" type="ORF">A2782_00390</name>
</gene>
<dbReference type="AlphaFoldDB" id="A0A1G1UYL0"/>
<dbReference type="STRING" id="1797513.A2782_00390"/>
<comment type="similarity">
    <text evidence="1">Belongs to the RRF family.</text>
</comment>
<reference evidence="5 6" key="1">
    <citation type="journal article" date="2016" name="Nat. Commun.">
        <title>Thousands of microbial genomes shed light on interconnected biogeochemical processes in an aquifer system.</title>
        <authorList>
            <person name="Anantharaman K."/>
            <person name="Brown C.T."/>
            <person name="Hug L.A."/>
            <person name="Sharon I."/>
            <person name="Castelle C.J."/>
            <person name="Probst A.J."/>
            <person name="Thomas B.C."/>
            <person name="Singh A."/>
            <person name="Wilkins M.J."/>
            <person name="Karaoz U."/>
            <person name="Brodie E.L."/>
            <person name="Williams K.H."/>
            <person name="Hubbard S.S."/>
            <person name="Banfield J.F."/>
        </authorList>
    </citation>
    <scope>NUCLEOTIDE SEQUENCE [LARGE SCALE GENOMIC DNA]</scope>
</reference>
<dbReference type="SUPFAM" id="SSF55194">
    <property type="entry name" value="Ribosome recycling factor, RRF"/>
    <property type="match status" value="1"/>
</dbReference>
<dbReference type="Gene3D" id="3.30.1360.40">
    <property type="match status" value="1"/>
</dbReference>
<dbReference type="PANTHER" id="PTHR20982">
    <property type="entry name" value="RIBOSOME RECYCLING FACTOR"/>
    <property type="match status" value="1"/>
</dbReference>
<sequence length="184" mass="20832">MQEDQIRSRMDKVLENVRADIATIRTGRATPALVEDVSVLVYGGQQKLRILELASITAPEPHSLLISPWDKSIVGEIRKGLESANLGFNPVITGEEIRINLSPLTAQDRENYVKLLNQKLESGRVQVRQARQESMKSIKQKAESKQLTEDEVVREEKKLQALTDEYIAKIEEVGERKEAELRTL</sequence>
<evidence type="ECO:0000313" key="6">
    <source>
        <dbReference type="Proteomes" id="UP000177967"/>
    </source>
</evidence>
<evidence type="ECO:0000313" key="5">
    <source>
        <dbReference type="EMBL" id="OGY08223.1"/>
    </source>
</evidence>
<dbReference type="FunFam" id="3.30.1360.40:FF:000001">
    <property type="entry name" value="Ribosome-recycling factor"/>
    <property type="match status" value="1"/>
</dbReference>
<keyword evidence="3" id="KW-0175">Coiled coil</keyword>
<organism evidence="5 6">
    <name type="scientific">Candidatus Blackburnbacteria bacterium RIFCSPHIGHO2_01_FULL_43_15b</name>
    <dbReference type="NCBI Taxonomy" id="1797513"/>
    <lineage>
        <taxon>Bacteria</taxon>
        <taxon>Candidatus Blackburniibacteriota</taxon>
    </lineage>
</organism>
<dbReference type="PANTHER" id="PTHR20982:SF3">
    <property type="entry name" value="MITOCHONDRIAL RIBOSOME RECYCLING FACTOR PSEUDO 1"/>
    <property type="match status" value="1"/>
</dbReference>
<accession>A0A1G1UYL0</accession>
<feature type="domain" description="Ribosome recycling factor" evidence="4">
    <location>
        <begin position="19"/>
        <end position="181"/>
    </location>
</feature>
<dbReference type="Proteomes" id="UP000177967">
    <property type="component" value="Unassembled WGS sequence"/>
</dbReference>
<evidence type="ECO:0000256" key="3">
    <source>
        <dbReference type="SAM" id="Coils"/>
    </source>
</evidence>
<evidence type="ECO:0000259" key="4">
    <source>
        <dbReference type="Pfam" id="PF01765"/>
    </source>
</evidence>
<dbReference type="Pfam" id="PF01765">
    <property type="entry name" value="RRF"/>
    <property type="match status" value="1"/>
</dbReference>
<dbReference type="InterPro" id="IPR002661">
    <property type="entry name" value="Ribosome_recyc_fac"/>
</dbReference>